<dbReference type="KEGG" id="osu:NT6N_15760"/>
<accession>A0AAT9FKK5</accession>
<evidence type="ECO:0000259" key="4">
    <source>
        <dbReference type="Pfam" id="PF01261"/>
    </source>
</evidence>
<feature type="active site" description="Proton donor/acceptor" evidence="3">
    <location>
        <position position="175"/>
    </location>
</feature>
<dbReference type="EMBL" id="AP026866">
    <property type="protein sequence ID" value="BDS06536.1"/>
    <property type="molecule type" value="Genomic_DNA"/>
</dbReference>
<dbReference type="Gene3D" id="3.20.20.150">
    <property type="entry name" value="Divalent-metal-dependent TIM barrel enzymes"/>
    <property type="match status" value="1"/>
</dbReference>
<dbReference type="InterPro" id="IPR013022">
    <property type="entry name" value="Xyl_isomerase-like_TIM-brl"/>
</dbReference>
<comment type="similarity">
    <text evidence="2">Belongs to the hyi family.</text>
</comment>
<name>A0AAT9FKK5_9BACT</name>
<organism evidence="5">
    <name type="scientific">Oceaniferula spumae</name>
    <dbReference type="NCBI Taxonomy" id="2979115"/>
    <lineage>
        <taxon>Bacteria</taxon>
        <taxon>Pseudomonadati</taxon>
        <taxon>Verrucomicrobiota</taxon>
        <taxon>Verrucomicrobiia</taxon>
        <taxon>Verrucomicrobiales</taxon>
        <taxon>Verrucomicrobiaceae</taxon>
        <taxon>Oceaniferula</taxon>
    </lineage>
</organism>
<evidence type="ECO:0000256" key="1">
    <source>
        <dbReference type="ARBA" id="ARBA00023235"/>
    </source>
</evidence>
<dbReference type="InterPro" id="IPR050417">
    <property type="entry name" value="Sugar_Epim/Isomerase"/>
</dbReference>
<dbReference type="InterPro" id="IPR026040">
    <property type="entry name" value="HyI-like"/>
</dbReference>
<dbReference type="GO" id="GO:0046487">
    <property type="term" value="P:glyoxylate metabolic process"/>
    <property type="evidence" value="ECO:0007669"/>
    <property type="project" value="TreeGrafter"/>
</dbReference>
<dbReference type="PANTHER" id="PTHR43489:SF6">
    <property type="entry name" value="HYDROXYPYRUVATE ISOMERASE-RELATED"/>
    <property type="match status" value="1"/>
</dbReference>
<proteinExistence type="inferred from homology"/>
<gene>
    <name evidence="5" type="ORF">NT6N_15760</name>
</gene>
<sequence length="298" mass="33142">MNRRKFTKLLAAGAITTQVGALRADEDKNQAFKANFAPSPGQLATGPKDYIGQLQFAYDHGFRAWEDNWLMRQKPELWEKVGEFAKDKGMMMGIAVITLGHKMDFSNPTKEGLAKLEADMKKGVEMVKLTGQTCMTMIPGGRNDMERNEQIAKSVDTMKRCCDIVEDSGIILVQEPVSHKMLGQEPLLKSFADGHLLCAKVNRKSCKLLADFYHEGEIGNGDKLIENAEKVWDQVGYVQYGDSPGRKEPGTGKLDLGKVTQWLREKKYTGVIGMEHGVKGKGEQGLKDLIAAYRKIDA</sequence>
<dbReference type="PIRSF" id="PIRSF006241">
    <property type="entry name" value="HyI"/>
    <property type="match status" value="1"/>
</dbReference>
<dbReference type="GO" id="GO:0008903">
    <property type="term" value="F:hydroxypyruvate isomerase activity"/>
    <property type="evidence" value="ECO:0007669"/>
    <property type="project" value="TreeGrafter"/>
</dbReference>
<reference evidence="5" key="1">
    <citation type="submission" date="2024-07" db="EMBL/GenBank/DDBJ databases">
        <title>Complete genome sequence of Verrucomicrobiaceae bacterium NT6N.</title>
        <authorList>
            <person name="Huang C."/>
            <person name="Takami H."/>
            <person name="Hamasaki K."/>
        </authorList>
    </citation>
    <scope>NUCLEOTIDE SEQUENCE</scope>
    <source>
        <strain evidence="5">NT6N</strain>
    </source>
</reference>
<evidence type="ECO:0000256" key="2">
    <source>
        <dbReference type="PIRNR" id="PIRNR006241"/>
    </source>
</evidence>
<evidence type="ECO:0000256" key="3">
    <source>
        <dbReference type="PIRSR" id="PIRSR006241-50"/>
    </source>
</evidence>
<dbReference type="InterPro" id="IPR036237">
    <property type="entry name" value="Xyl_isomerase-like_sf"/>
</dbReference>
<dbReference type="SUPFAM" id="SSF51658">
    <property type="entry name" value="Xylose isomerase-like"/>
    <property type="match status" value="1"/>
</dbReference>
<protein>
    <recommendedName>
        <fullName evidence="4">Xylose isomerase-like TIM barrel domain-containing protein</fullName>
    </recommendedName>
</protein>
<dbReference type="Pfam" id="PF01261">
    <property type="entry name" value="AP_endonuc_2"/>
    <property type="match status" value="1"/>
</dbReference>
<dbReference type="AlphaFoldDB" id="A0AAT9FKK5"/>
<feature type="active site" description="Proton donor/acceptor" evidence="3">
    <location>
        <position position="275"/>
    </location>
</feature>
<feature type="domain" description="Xylose isomerase-like TIM barrel" evidence="4">
    <location>
        <begin position="55"/>
        <end position="295"/>
    </location>
</feature>
<dbReference type="PANTHER" id="PTHR43489">
    <property type="entry name" value="ISOMERASE"/>
    <property type="match status" value="1"/>
</dbReference>
<keyword evidence="1 2" id="KW-0413">Isomerase</keyword>
<evidence type="ECO:0000313" key="5">
    <source>
        <dbReference type="EMBL" id="BDS06536.1"/>
    </source>
</evidence>